<keyword evidence="2" id="KW-1185">Reference proteome</keyword>
<proteinExistence type="predicted"/>
<dbReference type="Proteomes" id="UP001322277">
    <property type="component" value="Chromosome 6"/>
</dbReference>
<accession>A0AAX4IMN8</accession>
<sequence length="107" mass="12173">MWRWRMSVNMHCLYFNLICRSPSPSSPSLSPRASRMSAFQCLQNHLVCRFFSLGGSGGLFFPSSFFRLDDPGQALPPGKLQVSCVAIYVLFIWHGKPVPRSDMWRAC</sequence>
<dbReference type="EMBL" id="CP137310">
    <property type="protein sequence ID" value="WQF84283.1"/>
    <property type="molecule type" value="Genomic_DNA"/>
</dbReference>
<dbReference type="AlphaFoldDB" id="A0AAX4IMN8"/>
<protein>
    <submittedName>
        <fullName evidence="1">Uncharacterized protein</fullName>
    </submittedName>
</protein>
<gene>
    <name evidence="1" type="ORF">CDEST_09297</name>
</gene>
<dbReference type="GeneID" id="87945800"/>
<name>A0AAX4IMN8_9PEZI</name>
<organism evidence="1 2">
    <name type="scientific">Colletotrichum destructivum</name>
    <dbReference type="NCBI Taxonomy" id="34406"/>
    <lineage>
        <taxon>Eukaryota</taxon>
        <taxon>Fungi</taxon>
        <taxon>Dikarya</taxon>
        <taxon>Ascomycota</taxon>
        <taxon>Pezizomycotina</taxon>
        <taxon>Sordariomycetes</taxon>
        <taxon>Hypocreomycetidae</taxon>
        <taxon>Glomerellales</taxon>
        <taxon>Glomerellaceae</taxon>
        <taxon>Colletotrichum</taxon>
        <taxon>Colletotrichum destructivum species complex</taxon>
    </lineage>
</organism>
<reference evidence="2" key="1">
    <citation type="journal article" date="2023" name="bioRxiv">
        <title>Complete genome of the Medicago anthracnose fungus, Colletotrichum destructivum, reveals a mini-chromosome-like region within a core chromosome.</title>
        <authorList>
            <person name="Lapalu N."/>
            <person name="Simon A."/>
            <person name="Lu A."/>
            <person name="Plaumann P.-L."/>
            <person name="Amselem J."/>
            <person name="Pigne S."/>
            <person name="Auger A."/>
            <person name="Koch C."/>
            <person name="Dallery J.-F."/>
            <person name="O'Connell R.J."/>
        </authorList>
    </citation>
    <scope>NUCLEOTIDE SEQUENCE [LARGE SCALE GENOMIC DNA]</scope>
    <source>
        <strain evidence="2">CBS 520.97</strain>
    </source>
</reference>
<dbReference type="RefSeq" id="XP_062781507.1">
    <property type="nucleotide sequence ID" value="XM_062925456.1"/>
</dbReference>
<evidence type="ECO:0000313" key="2">
    <source>
        <dbReference type="Proteomes" id="UP001322277"/>
    </source>
</evidence>
<dbReference type="KEGG" id="cdet:87945800"/>
<evidence type="ECO:0000313" key="1">
    <source>
        <dbReference type="EMBL" id="WQF84283.1"/>
    </source>
</evidence>